<evidence type="ECO:0000313" key="8">
    <source>
        <dbReference type="EMBL" id="WAI01137.1"/>
    </source>
</evidence>
<dbReference type="GeneID" id="76835849"/>
<feature type="transmembrane region" description="Helical" evidence="6">
    <location>
        <begin position="36"/>
        <end position="57"/>
    </location>
</feature>
<evidence type="ECO:0000313" key="9">
    <source>
        <dbReference type="Proteomes" id="UP001163096"/>
    </source>
</evidence>
<dbReference type="PANTHER" id="PTHR43124">
    <property type="entry name" value="PURINE EFFLUX PUMP PBUE"/>
    <property type="match status" value="1"/>
</dbReference>
<dbReference type="GO" id="GO:0005886">
    <property type="term" value="C:plasma membrane"/>
    <property type="evidence" value="ECO:0007669"/>
    <property type="project" value="UniProtKB-SubCell"/>
</dbReference>
<feature type="transmembrane region" description="Helical" evidence="6">
    <location>
        <begin position="252"/>
        <end position="269"/>
    </location>
</feature>
<evidence type="ECO:0000256" key="5">
    <source>
        <dbReference type="ARBA" id="ARBA00023136"/>
    </source>
</evidence>
<feature type="transmembrane region" description="Helical" evidence="6">
    <location>
        <begin position="95"/>
        <end position="112"/>
    </location>
</feature>
<dbReference type="PANTHER" id="PTHR43124:SF9">
    <property type="entry name" value="SUGAR TRANSPORT FAMILY PROTEIN"/>
    <property type="match status" value="1"/>
</dbReference>
<feature type="transmembrane region" description="Helical" evidence="6">
    <location>
        <begin position="149"/>
        <end position="171"/>
    </location>
</feature>
<keyword evidence="9" id="KW-1185">Reference proteome</keyword>
<dbReference type="InterPro" id="IPR020846">
    <property type="entry name" value="MFS_dom"/>
</dbReference>
<keyword evidence="5 6" id="KW-0472">Membrane</keyword>
<sequence length="365" mass="38572">MKQRLSLVVGIFIVMALSNAIVPVLPNFASEMPALQGIIFSAYFFGAFVAVIPAGVLGDRYGRVPFIRAGLVLTVLSGGLILLGVNPYVVAAARAFEGIGAGLFVACALSWVNVQPDHARLSGFYFAALNAGLIAGFMGTGILNSQFGLYSGVILYTGLAAFPMVLSFFIQEAKGVASERLPEIHIIAGRNVWLYLSAFVLIGISGVLISLYPEFTDESPFVLGILFASMNGATICTSLIAPNISLQPIQTIRIASALVGIAVLSAFFLPLYGGIIPVFILFMVIGASIGFVFVSQMNYLAVTEELQGTAIGLLTAASYGGMAFLPFFAGIVSEYLSYSAAFVVNGIFCLFVTATITRCRCTLPV</sequence>
<feature type="transmembrane region" description="Helical" evidence="6">
    <location>
        <begin position="306"/>
        <end position="329"/>
    </location>
</feature>
<keyword evidence="4 6" id="KW-1133">Transmembrane helix</keyword>
<dbReference type="EMBL" id="CP113361">
    <property type="protein sequence ID" value="WAI01137.1"/>
    <property type="molecule type" value="Genomic_DNA"/>
</dbReference>
<dbReference type="RefSeq" id="WP_268186354.1">
    <property type="nucleotide sequence ID" value="NZ_CP113361.1"/>
</dbReference>
<feature type="transmembrane region" description="Helical" evidence="6">
    <location>
        <begin position="335"/>
        <end position="356"/>
    </location>
</feature>
<dbReference type="InterPro" id="IPR036259">
    <property type="entry name" value="MFS_trans_sf"/>
</dbReference>
<proteinExistence type="predicted"/>
<feature type="transmembrane region" description="Helical" evidence="6">
    <location>
        <begin position="219"/>
        <end position="240"/>
    </location>
</feature>
<feature type="transmembrane region" description="Helical" evidence="6">
    <location>
        <begin position="69"/>
        <end position="89"/>
    </location>
</feature>
<feature type="transmembrane region" description="Helical" evidence="6">
    <location>
        <begin position="124"/>
        <end position="143"/>
    </location>
</feature>
<dbReference type="InterPro" id="IPR050189">
    <property type="entry name" value="MFS_Efflux_Transporters"/>
</dbReference>
<dbReference type="KEGG" id="mou:OU421_12065"/>
<evidence type="ECO:0000256" key="4">
    <source>
        <dbReference type="ARBA" id="ARBA00022989"/>
    </source>
</evidence>
<keyword evidence="2" id="KW-1003">Cell membrane</keyword>
<dbReference type="SUPFAM" id="SSF103473">
    <property type="entry name" value="MFS general substrate transporter"/>
    <property type="match status" value="1"/>
</dbReference>
<dbReference type="Proteomes" id="UP001163096">
    <property type="component" value="Chromosome"/>
</dbReference>
<protein>
    <submittedName>
        <fullName evidence="8">MFS transporter</fullName>
    </submittedName>
</protein>
<evidence type="ECO:0000256" key="3">
    <source>
        <dbReference type="ARBA" id="ARBA00022692"/>
    </source>
</evidence>
<name>A0A9X9T8G7_METOG</name>
<evidence type="ECO:0000256" key="1">
    <source>
        <dbReference type="ARBA" id="ARBA00004651"/>
    </source>
</evidence>
<dbReference type="InterPro" id="IPR011701">
    <property type="entry name" value="MFS"/>
</dbReference>
<dbReference type="Gene3D" id="1.20.1250.20">
    <property type="entry name" value="MFS general substrate transporter like domains"/>
    <property type="match status" value="1"/>
</dbReference>
<dbReference type="PROSITE" id="PS50850">
    <property type="entry name" value="MFS"/>
    <property type="match status" value="1"/>
</dbReference>
<feature type="transmembrane region" description="Helical" evidence="6">
    <location>
        <begin position="192"/>
        <end position="213"/>
    </location>
</feature>
<dbReference type="GO" id="GO:0022857">
    <property type="term" value="F:transmembrane transporter activity"/>
    <property type="evidence" value="ECO:0007669"/>
    <property type="project" value="InterPro"/>
</dbReference>
<dbReference type="Pfam" id="PF07690">
    <property type="entry name" value="MFS_1"/>
    <property type="match status" value="1"/>
</dbReference>
<accession>A0A9X9T8G7</accession>
<evidence type="ECO:0000256" key="6">
    <source>
        <dbReference type="SAM" id="Phobius"/>
    </source>
</evidence>
<feature type="domain" description="Major facilitator superfamily (MFS) profile" evidence="7">
    <location>
        <begin position="1"/>
        <end position="357"/>
    </location>
</feature>
<reference evidence="8" key="1">
    <citation type="submission" date="2022-11" db="EMBL/GenBank/DDBJ databases">
        <title>Complete genome sequence of Methanogenium organophilum DSM 3596.</title>
        <authorList>
            <person name="Chen S.-C."/>
            <person name="Lai S.-J."/>
            <person name="You Y.-T."/>
        </authorList>
    </citation>
    <scope>NUCLEOTIDE SEQUENCE</scope>
    <source>
        <strain evidence="8">DSM 3596</strain>
    </source>
</reference>
<feature type="transmembrane region" description="Helical" evidence="6">
    <location>
        <begin position="275"/>
        <end position="294"/>
    </location>
</feature>
<evidence type="ECO:0000259" key="7">
    <source>
        <dbReference type="PROSITE" id="PS50850"/>
    </source>
</evidence>
<comment type="subcellular location">
    <subcellularLocation>
        <location evidence="1">Cell membrane</location>
        <topology evidence="1">Multi-pass membrane protein</topology>
    </subcellularLocation>
</comment>
<keyword evidence="3 6" id="KW-0812">Transmembrane</keyword>
<gene>
    <name evidence="8" type="ORF">OU421_12065</name>
</gene>
<dbReference type="AlphaFoldDB" id="A0A9X9T8G7"/>
<organism evidence="8 9">
    <name type="scientific">Methanogenium organophilum</name>
    <dbReference type="NCBI Taxonomy" id="2199"/>
    <lineage>
        <taxon>Archaea</taxon>
        <taxon>Methanobacteriati</taxon>
        <taxon>Methanobacteriota</taxon>
        <taxon>Stenosarchaea group</taxon>
        <taxon>Methanomicrobia</taxon>
        <taxon>Methanomicrobiales</taxon>
        <taxon>Methanomicrobiaceae</taxon>
        <taxon>Methanogenium</taxon>
    </lineage>
</organism>
<evidence type="ECO:0000256" key="2">
    <source>
        <dbReference type="ARBA" id="ARBA00022475"/>
    </source>
</evidence>